<dbReference type="InterPro" id="IPR001602">
    <property type="entry name" value="UPF0047_YjbQ-like"/>
</dbReference>
<dbReference type="PIRSF" id="PIRSF004681">
    <property type="entry name" value="UCP004681"/>
    <property type="match status" value="1"/>
</dbReference>
<dbReference type="PANTHER" id="PTHR30615">
    <property type="entry name" value="UNCHARACTERIZED PROTEIN YJBQ-RELATED"/>
    <property type="match status" value="1"/>
</dbReference>
<sequence length="149" mass="16936">MICYSTYLTLKTCQPMEIIDLTTPLREQVRQSQVQQGQILVSVQHTTTALAINENESRLWQDIETFFQRLVPASDRYRHNDLHLRDVPADEPENAHAHLIALLLGSNEAIAIQAGDLVLGQYQSVLFLELDGPRQRRVHCQIMGMGEEA</sequence>
<dbReference type="SUPFAM" id="SSF111038">
    <property type="entry name" value="YjbQ-like"/>
    <property type="match status" value="1"/>
</dbReference>
<keyword evidence="3" id="KW-1185">Reference proteome</keyword>
<dbReference type="Pfam" id="PF01894">
    <property type="entry name" value="YjbQ"/>
    <property type="match status" value="1"/>
</dbReference>
<dbReference type="AlphaFoldDB" id="A0ABD4T0I2"/>
<name>A0ABD4T0I2_9CYAN</name>
<proteinExistence type="inferred from homology"/>
<comment type="similarity">
    <text evidence="1">Belongs to the UPF0047 family.</text>
</comment>
<accession>A0ABD4T0I2</accession>
<evidence type="ECO:0000256" key="1">
    <source>
        <dbReference type="ARBA" id="ARBA00005534"/>
    </source>
</evidence>
<comment type="caution">
    <text evidence="2">The sequence shown here is derived from an EMBL/GenBank/DDBJ whole genome shotgun (WGS) entry which is preliminary data.</text>
</comment>
<dbReference type="NCBIfam" id="TIGR00149">
    <property type="entry name" value="TIGR00149_YjbQ"/>
    <property type="match status" value="1"/>
</dbReference>
<gene>
    <name evidence="2" type="ORF">QQ91_0004880</name>
</gene>
<dbReference type="Proteomes" id="UP000031561">
    <property type="component" value="Unassembled WGS sequence"/>
</dbReference>
<dbReference type="RefSeq" id="WP_166280654.1">
    <property type="nucleotide sequence ID" value="NZ_JTHE03000034.1"/>
</dbReference>
<evidence type="ECO:0000313" key="2">
    <source>
        <dbReference type="EMBL" id="MCM1982164.1"/>
    </source>
</evidence>
<reference evidence="2 3" key="1">
    <citation type="journal article" date="2015" name="Genome Announc.">
        <title>Draft Genome Sequence of Filamentous Marine Cyanobacterium Lyngbya confervoides Strain BDU141951.</title>
        <authorList>
            <person name="Chandrababunaidu M.M."/>
            <person name="Sen D."/>
            <person name="Tripathy S."/>
        </authorList>
    </citation>
    <scope>NUCLEOTIDE SEQUENCE [LARGE SCALE GENOMIC DNA]</scope>
    <source>
        <strain evidence="2 3">BDU141951</strain>
    </source>
</reference>
<dbReference type="PANTHER" id="PTHR30615:SF8">
    <property type="entry name" value="UPF0047 PROTEIN C4A8.02C"/>
    <property type="match status" value="1"/>
</dbReference>
<organism evidence="2 3">
    <name type="scientific">Lyngbya confervoides BDU141951</name>
    <dbReference type="NCBI Taxonomy" id="1574623"/>
    <lineage>
        <taxon>Bacteria</taxon>
        <taxon>Bacillati</taxon>
        <taxon>Cyanobacteriota</taxon>
        <taxon>Cyanophyceae</taxon>
        <taxon>Oscillatoriophycideae</taxon>
        <taxon>Oscillatoriales</taxon>
        <taxon>Microcoleaceae</taxon>
        <taxon>Lyngbya</taxon>
    </lineage>
</organism>
<protein>
    <submittedName>
        <fullName evidence="2">Secondary thiamine-phosphate synthase enzyme YjbQ</fullName>
    </submittedName>
</protein>
<dbReference type="Gene3D" id="2.60.120.460">
    <property type="entry name" value="YjbQ-like"/>
    <property type="match status" value="1"/>
</dbReference>
<evidence type="ECO:0000313" key="3">
    <source>
        <dbReference type="Proteomes" id="UP000031561"/>
    </source>
</evidence>
<dbReference type="EMBL" id="JTHE03000034">
    <property type="protein sequence ID" value="MCM1982164.1"/>
    <property type="molecule type" value="Genomic_DNA"/>
</dbReference>
<dbReference type="InterPro" id="IPR035917">
    <property type="entry name" value="YjbQ-like_sf"/>
</dbReference>